<evidence type="ECO:0000313" key="3">
    <source>
        <dbReference type="Proteomes" id="UP000092093"/>
    </source>
</evidence>
<feature type="region of interest" description="Disordered" evidence="1">
    <location>
        <begin position="78"/>
        <end position="132"/>
    </location>
</feature>
<feature type="non-terminal residue" evidence="2">
    <location>
        <position position="1"/>
    </location>
</feature>
<dbReference type="Proteomes" id="UP000092093">
    <property type="component" value="Unassembled WGS sequence"/>
</dbReference>
<feature type="compositionally biased region" description="Basic and acidic residues" evidence="1">
    <location>
        <begin position="1"/>
        <end position="11"/>
    </location>
</feature>
<feature type="compositionally biased region" description="Polar residues" evidence="1">
    <location>
        <begin position="38"/>
        <end position="49"/>
    </location>
</feature>
<protein>
    <submittedName>
        <fullName evidence="2">Uncharacterized protein</fullName>
    </submittedName>
</protein>
<accession>A0A1B7WFQ8</accession>
<feature type="region of interest" description="Disordered" evidence="1">
    <location>
        <begin position="1"/>
        <end position="50"/>
    </location>
</feature>
<feature type="region of interest" description="Disordered" evidence="1">
    <location>
        <begin position="153"/>
        <end position="174"/>
    </location>
</feature>
<comment type="caution">
    <text evidence="2">The sequence shown here is derived from an EMBL/GenBank/DDBJ whole genome shotgun (WGS) entry which is preliminary data.</text>
</comment>
<evidence type="ECO:0000313" key="2">
    <source>
        <dbReference type="EMBL" id="OBQ35935.1"/>
    </source>
</evidence>
<dbReference type="AlphaFoldDB" id="A0A1B7WFQ8"/>
<feature type="compositionally biased region" description="Gly residues" evidence="1">
    <location>
        <begin position="114"/>
        <end position="125"/>
    </location>
</feature>
<sequence>ADEQLMHREPEGAVGRRPVARREEEVHGNHGGHEGSTRDQFSPQPQASVIQRPVEVGPHALDIWRRVYRGQLRVGLHPMGDGGRHSIMPPSGRENTSGPQGQDHRAEDGACGLPDGGEAGQGGEGLPESQVRGHPILHGFFVRARDAERRFSQLPGVRGDEGQRDKDQVQPRGGVVLGAHQVQLGGHGH</sequence>
<reference evidence="2 3" key="1">
    <citation type="submission" date="2015-09" db="EMBL/GenBank/DDBJ databases">
        <title>Aphanizomenon flos-aquae WA102.</title>
        <authorList>
            <person name="Driscoll C."/>
        </authorList>
    </citation>
    <scope>NUCLEOTIDE SEQUENCE [LARGE SCALE GENOMIC DNA]</scope>
    <source>
        <strain evidence="2">WA102</strain>
    </source>
</reference>
<name>A0A1B7WFQ8_APHFL</name>
<feature type="compositionally biased region" description="Basic and acidic residues" evidence="1">
    <location>
        <begin position="20"/>
        <end position="37"/>
    </location>
</feature>
<gene>
    <name evidence="2" type="ORF">AN484_25990</name>
</gene>
<proteinExistence type="predicted"/>
<dbReference type="EMBL" id="LJOW01000344">
    <property type="protein sequence ID" value="OBQ35935.1"/>
    <property type="molecule type" value="Genomic_DNA"/>
</dbReference>
<evidence type="ECO:0000256" key="1">
    <source>
        <dbReference type="SAM" id="MobiDB-lite"/>
    </source>
</evidence>
<organism evidence="2 3">
    <name type="scientific">Aphanizomenon flos-aquae WA102</name>
    <dbReference type="NCBI Taxonomy" id="1710896"/>
    <lineage>
        <taxon>Bacteria</taxon>
        <taxon>Bacillati</taxon>
        <taxon>Cyanobacteriota</taxon>
        <taxon>Cyanophyceae</taxon>
        <taxon>Nostocales</taxon>
        <taxon>Aphanizomenonaceae</taxon>
        <taxon>Aphanizomenon</taxon>
    </lineage>
</organism>
<feature type="compositionally biased region" description="Basic and acidic residues" evidence="1">
    <location>
        <begin position="158"/>
        <end position="169"/>
    </location>
</feature>